<dbReference type="Gene3D" id="3.40.190.10">
    <property type="entry name" value="Periplasmic binding protein-like II"/>
    <property type="match status" value="2"/>
</dbReference>
<dbReference type="Proteomes" id="UP000287188">
    <property type="component" value="Unassembled WGS sequence"/>
</dbReference>
<dbReference type="PANTHER" id="PTHR43649:SF28">
    <property type="entry name" value="BINDING PROTEIN COMPONENT OF ABC SUGAR TRANSPORTER-RELATED"/>
    <property type="match status" value="1"/>
</dbReference>
<dbReference type="Pfam" id="PF01547">
    <property type="entry name" value="SBP_bac_1"/>
    <property type="match status" value="1"/>
</dbReference>
<evidence type="ECO:0000256" key="6">
    <source>
        <dbReference type="ARBA" id="ARBA00049753"/>
    </source>
</evidence>
<dbReference type="EMBL" id="BIFS01000001">
    <property type="protein sequence ID" value="GCE17124.1"/>
    <property type="molecule type" value="Genomic_DNA"/>
</dbReference>
<dbReference type="GO" id="GO:0030313">
    <property type="term" value="C:cell envelope"/>
    <property type="evidence" value="ECO:0007669"/>
    <property type="project" value="UniProtKB-SubCell"/>
</dbReference>
<proteinExistence type="inferred from homology"/>
<name>A0A402ADE5_9CHLR</name>
<evidence type="ECO:0000256" key="2">
    <source>
        <dbReference type="ARBA" id="ARBA00008520"/>
    </source>
</evidence>
<dbReference type="InterPro" id="IPR050490">
    <property type="entry name" value="Bact_solute-bd_prot1"/>
</dbReference>
<accession>A0A402ADE5</accession>
<keyword evidence="4" id="KW-0732">Signal</keyword>
<dbReference type="AlphaFoldDB" id="A0A402ADE5"/>
<gene>
    <name evidence="7" type="ORF">KDK_09240</name>
</gene>
<organism evidence="7 8">
    <name type="scientific">Dictyobacter kobayashii</name>
    <dbReference type="NCBI Taxonomy" id="2014872"/>
    <lineage>
        <taxon>Bacteria</taxon>
        <taxon>Bacillati</taxon>
        <taxon>Chloroflexota</taxon>
        <taxon>Ktedonobacteria</taxon>
        <taxon>Ktedonobacterales</taxon>
        <taxon>Dictyobacteraceae</taxon>
        <taxon>Dictyobacter</taxon>
    </lineage>
</organism>
<evidence type="ECO:0000313" key="8">
    <source>
        <dbReference type="Proteomes" id="UP000287188"/>
    </source>
</evidence>
<comment type="caution">
    <text evidence="7">The sequence shown here is derived from an EMBL/GenBank/DDBJ whole genome shotgun (WGS) entry which is preliminary data.</text>
</comment>
<reference evidence="8" key="1">
    <citation type="submission" date="2018-12" db="EMBL/GenBank/DDBJ databases">
        <title>Tengunoibacter tsumagoiensis gen. nov., sp. nov., Dictyobacter kobayashii sp. nov., D. alpinus sp. nov., and D. joshuensis sp. nov. and description of Dictyobacteraceae fam. nov. within the order Ktedonobacterales isolated from Tengu-no-mugimeshi.</title>
        <authorList>
            <person name="Wang C.M."/>
            <person name="Zheng Y."/>
            <person name="Sakai Y."/>
            <person name="Toyoda A."/>
            <person name="Minakuchi Y."/>
            <person name="Abe K."/>
            <person name="Yokota A."/>
            <person name="Yabe S."/>
        </authorList>
    </citation>
    <scope>NUCLEOTIDE SEQUENCE [LARGE SCALE GENOMIC DNA]</scope>
    <source>
        <strain evidence="8">Uno11</strain>
    </source>
</reference>
<keyword evidence="3" id="KW-0813">Transport</keyword>
<evidence type="ECO:0000313" key="7">
    <source>
        <dbReference type="EMBL" id="GCE17124.1"/>
    </source>
</evidence>
<keyword evidence="8" id="KW-1185">Reference proteome</keyword>
<evidence type="ECO:0000256" key="4">
    <source>
        <dbReference type="ARBA" id="ARBA00022729"/>
    </source>
</evidence>
<comment type="subcellular location">
    <subcellularLocation>
        <location evidence="1">Cell envelope</location>
    </subcellularLocation>
</comment>
<dbReference type="PANTHER" id="PTHR43649">
    <property type="entry name" value="ARABINOSE-BINDING PROTEIN-RELATED"/>
    <property type="match status" value="1"/>
</dbReference>
<dbReference type="InterPro" id="IPR006059">
    <property type="entry name" value="SBP"/>
</dbReference>
<evidence type="ECO:0000256" key="3">
    <source>
        <dbReference type="ARBA" id="ARBA00022448"/>
    </source>
</evidence>
<evidence type="ECO:0000256" key="1">
    <source>
        <dbReference type="ARBA" id="ARBA00004196"/>
    </source>
</evidence>
<dbReference type="SUPFAM" id="SSF53850">
    <property type="entry name" value="Periplasmic binding protein-like II"/>
    <property type="match status" value="1"/>
</dbReference>
<protein>
    <recommendedName>
        <fullName evidence="6">Probable sugar-binding periplasmic protein</fullName>
    </recommendedName>
</protein>
<comment type="function">
    <text evidence="5">Part of a binding-protein-dependent transport system for a sugar.</text>
</comment>
<evidence type="ECO:0000256" key="5">
    <source>
        <dbReference type="ARBA" id="ARBA00049629"/>
    </source>
</evidence>
<comment type="similarity">
    <text evidence="2">Belongs to the bacterial solute-binding protein 1 family.</text>
</comment>
<sequence>MPSGLVAYTGIMYNKDIFSKYNLQVPKTYSDFVHVADVLKSHGVSVITTGAKEAWPVNLMAYSIMAGYQPDQMATLKGLWTGSVKFTDPKMVLLLQHAQKFLSYMETNFTGEDSSAALGRFASGQTAMLLTGSWDAPTALSTNPGIQLGYFPTPLSDTASDNLHLQGKYADEWYIAAHSKNQDAALKWAPVFL</sequence>